<keyword evidence="2 5" id="KW-0812">Transmembrane</keyword>
<dbReference type="NCBIfam" id="NF009608">
    <property type="entry name" value="PRK13105.1"/>
    <property type="match status" value="1"/>
</dbReference>
<dbReference type="InterPro" id="IPR000537">
    <property type="entry name" value="UbiA_prenyltransferase"/>
</dbReference>
<feature type="transmembrane region" description="Helical" evidence="5">
    <location>
        <begin position="99"/>
        <end position="125"/>
    </location>
</feature>
<evidence type="ECO:0000313" key="7">
    <source>
        <dbReference type="Proteomes" id="UP000198122"/>
    </source>
</evidence>
<protein>
    <submittedName>
        <fullName evidence="6">4-hydroxybenzoate polyprenyltransferase</fullName>
    </submittedName>
</protein>
<evidence type="ECO:0000256" key="5">
    <source>
        <dbReference type="SAM" id="Phobius"/>
    </source>
</evidence>
<feature type="transmembrane region" description="Helical" evidence="5">
    <location>
        <begin position="263"/>
        <end position="283"/>
    </location>
</feature>
<evidence type="ECO:0000256" key="4">
    <source>
        <dbReference type="ARBA" id="ARBA00023136"/>
    </source>
</evidence>
<feature type="transmembrane region" description="Helical" evidence="5">
    <location>
        <begin position="164"/>
        <end position="183"/>
    </location>
</feature>
<evidence type="ECO:0000256" key="2">
    <source>
        <dbReference type="ARBA" id="ARBA00022692"/>
    </source>
</evidence>
<evidence type="ECO:0000313" key="6">
    <source>
        <dbReference type="EMBL" id="SNC59857.1"/>
    </source>
</evidence>
<comment type="subcellular location">
    <subcellularLocation>
        <location evidence="1">Membrane</location>
        <topology evidence="1">Multi-pass membrane protein</topology>
    </subcellularLocation>
</comment>
<sequence length="286" mass="30389">MSLLRTLFWTSRPISWVNTAYPYGFAYLLSGGSWRDWVFWAGVVFFLVPYNLAMYGINDVFDHESDLLNPRKGGVEGALAERSSHRPTLGASALSCLPFLGMLLAAGGLWSGLALVVSMFAVVAYSAPPFRFKEVPFLDSITSATHFVGPAVVGALMLGESVPAAGWAALGAFVAWSMASHAFGSVQDIRADREAGIGSVGTVLGARGTVRVAVGLYLLAALLMLATPLPWTWLAVVPLVYVASIAPFAGLPDDRCEEAHAGWTRFLWLNYAAGAAVTITGIAQAS</sequence>
<evidence type="ECO:0000256" key="1">
    <source>
        <dbReference type="ARBA" id="ARBA00004141"/>
    </source>
</evidence>
<dbReference type="OrthoDB" id="1416782at2"/>
<dbReference type="EMBL" id="FYEZ01000001">
    <property type="protein sequence ID" value="SNC59857.1"/>
    <property type="molecule type" value="Genomic_DNA"/>
</dbReference>
<keyword evidence="4 5" id="KW-0472">Membrane</keyword>
<dbReference type="InterPro" id="IPR044878">
    <property type="entry name" value="UbiA_sf"/>
</dbReference>
<reference evidence="6 7" key="1">
    <citation type="submission" date="2017-06" db="EMBL/GenBank/DDBJ databases">
        <authorList>
            <person name="Kim H.J."/>
            <person name="Triplett B.A."/>
        </authorList>
    </citation>
    <scope>NUCLEOTIDE SEQUENCE [LARGE SCALE GENOMIC DNA]</scope>
    <source>
        <strain evidence="6 7">DSM 22179</strain>
    </source>
</reference>
<feature type="transmembrane region" description="Helical" evidence="5">
    <location>
        <begin position="137"/>
        <end position="158"/>
    </location>
</feature>
<dbReference type="GO" id="GO:0016765">
    <property type="term" value="F:transferase activity, transferring alkyl or aryl (other than methyl) groups"/>
    <property type="evidence" value="ECO:0007669"/>
    <property type="project" value="InterPro"/>
</dbReference>
<keyword evidence="7" id="KW-1185">Reference proteome</keyword>
<feature type="transmembrane region" description="Helical" evidence="5">
    <location>
        <begin position="231"/>
        <end position="251"/>
    </location>
</feature>
<dbReference type="Pfam" id="PF01040">
    <property type="entry name" value="UbiA"/>
    <property type="match status" value="1"/>
</dbReference>
<proteinExistence type="predicted"/>
<keyword evidence="3 5" id="KW-1133">Transmembrane helix</keyword>
<organism evidence="6 7">
    <name type="scientific">Kytococcus aerolatus</name>
    <dbReference type="NCBI Taxonomy" id="592308"/>
    <lineage>
        <taxon>Bacteria</taxon>
        <taxon>Bacillati</taxon>
        <taxon>Actinomycetota</taxon>
        <taxon>Actinomycetes</taxon>
        <taxon>Micrococcales</taxon>
        <taxon>Kytococcaceae</taxon>
        <taxon>Kytococcus</taxon>
    </lineage>
</organism>
<feature type="transmembrane region" description="Helical" evidence="5">
    <location>
        <begin position="37"/>
        <end position="57"/>
    </location>
</feature>
<dbReference type="GO" id="GO:0016020">
    <property type="term" value="C:membrane"/>
    <property type="evidence" value="ECO:0007669"/>
    <property type="project" value="UniProtKB-SubCell"/>
</dbReference>
<gene>
    <name evidence="6" type="ORF">SAMN05445756_0156</name>
</gene>
<dbReference type="CDD" id="cd13966">
    <property type="entry name" value="PT_UbiA_4"/>
    <property type="match status" value="1"/>
</dbReference>
<dbReference type="RefSeq" id="WP_088817203.1">
    <property type="nucleotide sequence ID" value="NZ_FYEZ01000001.1"/>
</dbReference>
<dbReference type="Gene3D" id="1.10.357.140">
    <property type="entry name" value="UbiA prenyltransferase"/>
    <property type="match status" value="1"/>
</dbReference>
<name>A0A212T1F0_9MICO</name>
<evidence type="ECO:0000256" key="3">
    <source>
        <dbReference type="ARBA" id="ARBA00022989"/>
    </source>
</evidence>
<dbReference type="Proteomes" id="UP000198122">
    <property type="component" value="Unassembled WGS sequence"/>
</dbReference>
<dbReference type="Gene3D" id="1.20.120.1780">
    <property type="entry name" value="UbiA prenyltransferase"/>
    <property type="match status" value="1"/>
</dbReference>
<feature type="transmembrane region" description="Helical" evidence="5">
    <location>
        <begin position="204"/>
        <end position="225"/>
    </location>
</feature>
<keyword evidence="6" id="KW-0808">Transferase</keyword>
<accession>A0A212T1F0</accession>
<dbReference type="AlphaFoldDB" id="A0A212T1F0"/>